<comment type="catalytic activity">
    <reaction evidence="9 10 11">
        <text>adenosine(37) in tRNA + dimethylallyl diphosphate = N(6)-dimethylallyladenosine(37) in tRNA + diphosphate</text>
        <dbReference type="Rhea" id="RHEA:26482"/>
        <dbReference type="Rhea" id="RHEA-COMP:10162"/>
        <dbReference type="Rhea" id="RHEA-COMP:10375"/>
        <dbReference type="ChEBI" id="CHEBI:33019"/>
        <dbReference type="ChEBI" id="CHEBI:57623"/>
        <dbReference type="ChEBI" id="CHEBI:74411"/>
        <dbReference type="ChEBI" id="CHEBI:74415"/>
        <dbReference type="EC" id="2.5.1.75"/>
    </reaction>
</comment>
<dbReference type="STRING" id="1121307.CLCY_7c00780"/>
<comment type="similarity">
    <text evidence="3 10 13">Belongs to the IPP transferase family.</text>
</comment>
<feature type="site" description="Interaction with substrate tRNA" evidence="10">
    <location>
        <position position="123"/>
    </location>
</feature>
<keyword evidence="7 10" id="KW-0067">ATP-binding</keyword>
<dbReference type="HAMAP" id="MF_00185">
    <property type="entry name" value="IPP_trans"/>
    <property type="match status" value="1"/>
</dbReference>
<dbReference type="PANTHER" id="PTHR11088">
    <property type="entry name" value="TRNA DIMETHYLALLYLTRANSFERASE"/>
    <property type="match status" value="1"/>
</dbReference>
<keyword evidence="4 10" id="KW-0808">Transferase</keyword>
<evidence type="ECO:0000256" key="10">
    <source>
        <dbReference type="HAMAP-Rule" id="MF_00185"/>
    </source>
</evidence>
<feature type="binding site" evidence="10">
    <location>
        <begin position="12"/>
        <end position="17"/>
    </location>
    <ligand>
        <name>substrate</name>
    </ligand>
</feature>
<dbReference type="InterPro" id="IPR018022">
    <property type="entry name" value="IPT"/>
</dbReference>
<dbReference type="FunFam" id="1.10.20.140:FF:000001">
    <property type="entry name" value="tRNA dimethylallyltransferase"/>
    <property type="match status" value="1"/>
</dbReference>
<dbReference type="Gene3D" id="1.10.20.140">
    <property type="match status" value="1"/>
</dbReference>
<dbReference type="GO" id="GO:0006400">
    <property type="term" value="P:tRNA modification"/>
    <property type="evidence" value="ECO:0007669"/>
    <property type="project" value="TreeGrafter"/>
</dbReference>
<protein>
    <recommendedName>
        <fullName evidence="10">tRNA dimethylallyltransferase</fullName>
        <ecNumber evidence="10">2.5.1.75</ecNumber>
    </recommendedName>
    <alternativeName>
        <fullName evidence="10">Dimethylallyl diphosphate:tRNA dimethylallyltransferase</fullName>
        <shortName evidence="10">DMAPP:tRNA dimethylallyltransferase</shortName>
        <shortName evidence="10">DMATase</shortName>
    </alternativeName>
    <alternativeName>
        <fullName evidence="10">Isopentenyl-diphosphate:tRNA isopentenyltransferase</fullName>
        <shortName evidence="10">IPP transferase</shortName>
        <shortName evidence="10">IPPT</shortName>
        <shortName evidence="10">IPTase</shortName>
    </alternativeName>
</protein>
<comment type="caution">
    <text evidence="10">Lacks conserved residue(s) required for the propagation of feature annotation.</text>
</comment>
<evidence type="ECO:0000313" key="15">
    <source>
        <dbReference type="Proteomes" id="UP000036756"/>
    </source>
</evidence>
<evidence type="ECO:0000256" key="12">
    <source>
        <dbReference type="RuleBase" id="RU003784"/>
    </source>
</evidence>
<evidence type="ECO:0000256" key="2">
    <source>
        <dbReference type="ARBA" id="ARBA00003213"/>
    </source>
</evidence>
<keyword evidence="5 10" id="KW-0819">tRNA processing</keyword>
<comment type="caution">
    <text evidence="14">The sequence shown here is derived from an EMBL/GenBank/DDBJ whole genome shotgun (WGS) entry which is preliminary data.</text>
</comment>
<evidence type="ECO:0000256" key="1">
    <source>
        <dbReference type="ARBA" id="ARBA00001946"/>
    </source>
</evidence>
<evidence type="ECO:0000256" key="5">
    <source>
        <dbReference type="ARBA" id="ARBA00022694"/>
    </source>
</evidence>
<evidence type="ECO:0000256" key="9">
    <source>
        <dbReference type="ARBA" id="ARBA00049563"/>
    </source>
</evidence>
<dbReference type="AlphaFoldDB" id="A0A0J8G5Z4"/>
<dbReference type="PANTHER" id="PTHR11088:SF60">
    <property type="entry name" value="TRNA DIMETHYLALLYLTRANSFERASE"/>
    <property type="match status" value="1"/>
</dbReference>
<evidence type="ECO:0000256" key="6">
    <source>
        <dbReference type="ARBA" id="ARBA00022741"/>
    </source>
</evidence>
<evidence type="ECO:0000256" key="8">
    <source>
        <dbReference type="ARBA" id="ARBA00022842"/>
    </source>
</evidence>
<dbReference type="NCBIfam" id="TIGR00174">
    <property type="entry name" value="miaA"/>
    <property type="match status" value="1"/>
</dbReference>
<dbReference type="OrthoDB" id="9776390at2"/>
<evidence type="ECO:0000313" key="14">
    <source>
        <dbReference type="EMBL" id="KMT23031.1"/>
    </source>
</evidence>
<dbReference type="InterPro" id="IPR039657">
    <property type="entry name" value="Dimethylallyltransferase"/>
</dbReference>
<proteinExistence type="inferred from homology"/>
<keyword evidence="6 10" id="KW-0547">Nucleotide-binding</keyword>
<keyword evidence="15" id="KW-1185">Reference proteome</keyword>
<dbReference type="EC" id="2.5.1.75" evidence="10"/>
<comment type="function">
    <text evidence="2 10 12">Catalyzes the transfer of a dimethylallyl group onto the adenine at position 37 in tRNAs that read codons beginning with uridine, leading to the formation of N6-(dimethylallyl)adenosine (i(6)A).</text>
</comment>
<dbReference type="InterPro" id="IPR027417">
    <property type="entry name" value="P-loop_NTPase"/>
</dbReference>
<dbReference type="Proteomes" id="UP000036756">
    <property type="component" value="Unassembled WGS sequence"/>
</dbReference>
<organism evidence="14 15">
    <name type="scientific">Clostridium cylindrosporum DSM 605</name>
    <dbReference type="NCBI Taxonomy" id="1121307"/>
    <lineage>
        <taxon>Bacteria</taxon>
        <taxon>Bacillati</taxon>
        <taxon>Bacillota</taxon>
        <taxon>Clostridia</taxon>
        <taxon>Eubacteriales</taxon>
        <taxon>Clostridiaceae</taxon>
        <taxon>Clostridium</taxon>
    </lineage>
</organism>
<dbReference type="GO" id="GO:0052381">
    <property type="term" value="F:tRNA dimethylallyltransferase activity"/>
    <property type="evidence" value="ECO:0007669"/>
    <property type="project" value="UniProtKB-UniRule"/>
</dbReference>
<dbReference type="GO" id="GO:0005524">
    <property type="term" value="F:ATP binding"/>
    <property type="evidence" value="ECO:0007669"/>
    <property type="project" value="UniProtKB-UniRule"/>
</dbReference>
<evidence type="ECO:0000256" key="4">
    <source>
        <dbReference type="ARBA" id="ARBA00022679"/>
    </source>
</evidence>
<dbReference type="Pfam" id="PF01715">
    <property type="entry name" value="IPPT"/>
    <property type="match status" value="1"/>
</dbReference>
<dbReference type="RefSeq" id="WP_048569412.1">
    <property type="nucleotide sequence ID" value="NZ_LFVU01000003.1"/>
</dbReference>
<name>A0A0J8G5Z4_CLOCY</name>
<evidence type="ECO:0000256" key="3">
    <source>
        <dbReference type="ARBA" id="ARBA00005842"/>
    </source>
</evidence>
<sequence length="313" mass="36413">MKKNLVIIAGPTASGKTATSIEIAKRLNGEIISADSMQVYKYMDIGTAKITEEEMQGVPHYMIDEVTPDMEFSVALFREKAGAYIDDILSRGKLPIVVGGTGLYINSLTYALDFSGAEDKEYREYLENLAKEKGNEYLHSKLKEVDIESYERLFPNDTKRIIRALEVYKLTGKTISEVQRESREKDIDYNLAYITLTMDRETLYERINKRVDIMFEKGLVEEVKSLLNMGYTKDMTSMQAIGYKEVLDYFDGKLTLDEVIYIIKQSSRRYAKRQLTWFRKDKRVRWFETDKYEDKHCLLENIVEYIEGELKTL</sequence>
<evidence type="ECO:0000256" key="11">
    <source>
        <dbReference type="RuleBase" id="RU003783"/>
    </source>
</evidence>
<reference evidence="14 15" key="1">
    <citation type="submission" date="2015-06" db="EMBL/GenBank/DDBJ databases">
        <title>Draft genome sequence of the purine-degrading Clostridium cylindrosporum HC-1 (DSM 605).</title>
        <authorList>
            <person name="Poehlein A."/>
            <person name="Schiel-Bengelsdorf B."/>
            <person name="Bengelsdorf F."/>
            <person name="Daniel R."/>
            <person name="Duerre P."/>
        </authorList>
    </citation>
    <scope>NUCLEOTIDE SEQUENCE [LARGE SCALE GENOMIC DNA]</scope>
    <source>
        <strain evidence="14 15">DSM 605</strain>
    </source>
</reference>
<dbReference type="SUPFAM" id="SSF52540">
    <property type="entry name" value="P-loop containing nucleoside triphosphate hydrolases"/>
    <property type="match status" value="2"/>
</dbReference>
<feature type="region of interest" description="Interaction with substrate tRNA" evidence="10">
    <location>
        <begin position="35"/>
        <end position="38"/>
    </location>
</feature>
<comment type="cofactor">
    <cofactor evidence="1 10">
        <name>Mg(2+)</name>
        <dbReference type="ChEBI" id="CHEBI:18420"/>
    </cofactor>
</comment>
<evidence type="ECO:0000256" key="13">
    <source>
        <dbReference type="RuleBase" id="RU003785"/>
    </source>
</evidence>
<feature type="binding site" evidence="10">
    <location>
        <begin position="10"/>
        <end position="17"/>
    </location>
    <ligand>
        <name>ATP</name>
        <dbReference type="ChEBI" id="CHEBI:30616"/>
    </ligand>
</feature>
<dbReference type="EMBL" id="LFVU01000003">
    <property type="protein sequence ID" value="KMT23031.1"/>
    <property type="molecule type" value="Genomic_DNA"/>
</dbReference>
<accession>A0A0J8G5Z4</accession>
<comment type="subunit">
    <text evidence="10">Monomer.</text>
</comment>
<feature type="site" description="Interaction with substrate tRNA" evidence="10">
    <location>
        <position position="101"/>
    </location>
</feature>
<dbReference type="Gene3D" id="3.40.50.300">
    <property type="entry name" value="P-loop containing nucleotide triphosphate hydrolases"/>
    <property type="match status" value="1"/>
</dbReference>
<gene>
    <name evidence="10 14" type="primary">miaA</name>
    <name evidence="14" type="ORF">CLCY_7c00780</name>
</gene>
<evidence type="ECO:0000256" key="7">
    <source>
        <dbReference type="ARBA" id="ARBA00022840"/>
    </source>
</evidence>
<dbReference type="PATRIC" id="fig|1121307.3.peg.2360"/>
<keyword evidence="8 10" id="KW-0460">Magnesium</keyword>